<dbReference type="Gene3D" id="3.40.50.2300">
    <property type="match status" value="1"/>
</dbReference>
<protein>
    <submittedName>
        <fullName evidence="13">Response regulator transcription factor</fullName>
    </submittedName>
</protein>
<dbReference type="GO" id="GO:0006355">
    <property type="term" value="P:regulation of DNA-templated transcription"/>
    <property type="evidence" value="ECO:0007669"/>
    <property type="project" value="InterPro"/>
</dbReference>
<keyword evidence="1" id="KW-0678">Repressor</keyword>
<organism evidence="13 14">
    <name type="scientific">Enterococcus avium</name>
    <name type="common">Streptococcus avium</name>
    <dbReference type="NCBI Taxonomy" id="33945"/>
    <lineage>
        <taxon>Bacteria</taxon>
        <taxon>Bacillati</taxon>
        <taxon>Bacillota</taxon>
        <taxon>Bacilli</taxon>
        <taxon>Lactobacillales</taxon>
        <taxon>Enterococcaceae</taxon>
        <taxon>Enterococcus</taxon>
    </lineage>
</organism>
<dbReference type="InterPro" id="IPR039420">
    <property type="entry name" value="WalR-like"/>
</dbReference>
<feature type="DNA-binding region" description="OmpR/PhoB-type" evidence="10">
    <location>
        <begin position="133"/>
        <end position="231"/>
    </location>
</feature>
<accession>A0A437UHT1</accession>
<dbReference type="EMBL" id="RYZS01000002">
    <property type="protein sequence ID" value="RVU93183.1"/>
    <property type="molecule type" value="Genomic_DNA"/>
</dbReference>
<evidence type="ECO:0000256" key="4">
    <source>
        <dbReference type="ARBA" id="ARBA00023015"/>
    </source>
</evidence>
<evidence type="ECO:0000256" key="3">
    <source>
        <dbReference type="ARBA" id="ARBA00023012"/>
    </source>
</evidence>
<dbReference type="GO" id="GO:0071555">
    <property type="term" value="P:cell wall organization"/>
    <property type="evidence" value="ECO:0007669"/>
    <property type="project" value="UniProtKB-KW"/>
</dbReference>
<dbReference type="PANTHER" id="PTHR48111">
    <property type="entry name" value="REGULATOR OF RPOS"/>
    <property type="match status" value="1"/>
</dbReference>
<evidence type="ECO:0000256" key="5">
    <source>
        <dbReference type="ARBA" id="ARBA00023125"/>
    </source>
</evidence>
<feature type="modified residue" description="4-aspartylphosphate" evidence="9">
    <location>
        <position position="56"/>
    </location>
</feature>
<proteinExistence type="predicted"/>
<evidence type="ECO:0000256" key="8">
    <source>
        <dbReference type="ARBA" id="ARBA00023316"/>
    </source>
</evidence>
<evidence type="ECO:0000256" key="10">
    <source>
        <dbReference type="PROSITE-ProRule" id="PRU01091"/>
    </source>
</evidence>
<evidence type="ECO:0000256" key="2">
    <source>
        <dbReference type="ARBA" id="ARBA00022553"/>
    </source>
</evidence>
<feature type="domain" description="OmpR/PhoB-type" evidence="12">
    <location>
        <begin position="133"/>
        <end position="231"/>
    </location>
</feature>
<dbReference type="GO" id="GO:0000156">
    <property type="term" value="F:phosphorelay response regulator activity"/>
    <property type="evidence" value="ECO:0007669"/>
    <property type="project" value="TreeGrafter"/>
</dbReference>
<dbReference type="PANTHER" id="PTHR48111:SF22">
    <property type="entry name" value="REGULATOR OF RPOS"/>
    <property type="match status" value="1"/>
</dbReference>
<dbReference type="GO" id="GO:0032993">
    <property type="term" value="C:protein-DNA complex"/>
    <property type="evidence" value="ECO:0007669"/>
    <property type="project" value="TreeGrafter"/>
</dbReference>
<evidence type="ECO:0000256" key="9">
    <source>
        <dbReference type="PROSITE-ProRule" id="PRU00169"/>
    </source>
</evidence>
<name>A0A437UHT1_ENTAV</name>
<keyword evidence="6" id="KW-0804">Transcription</keyword>
<dbReference type="Gene3D" id="1.10.10.10">
    <property type="entry name" value="Winged helix-like DNA-binding domain superfamily/Winged helix DNA-binding domain"/>
    <property type="match status" value="1"/>
</dbReference>
<dbReference type="SUPFAM" id="SSF46894">
    <property type="entry name" value="C-terminal effector domain of the bipartite response regulators"/>
    <property type="match status" value="1"/>
</dbReference>
<dbReference type="CDD" id="cd17574">
    <property type="entry name" value="REC_OmpR"/>
    <property type="match status" value="1"/>
</dbReference>
<dbReference type="SMART" id="SM00862">
    <property type="entry name" value="Trans_reg_C"/>
    <property type="match status" value="1"/>
</dbReference>
<dbReference type="FunFam" id="3.40.50.2300:FF:000001">
    <property type="entry name" value="DNA-binding response regulator PhoB"/>
    <property type="match status" value="1"/>
</dbReference>
<evidence type="ECO:0000256" key="6">
    <source>
        <dbReference type="ARBA" id="ARBA00023163"/>
    </source>
</evidence>
<dbReference type="InterPro" id="IPR001789">
    <property type="entry name" value="Sig_transdc_resp-reg_receiver"/>
</dbReference>
<keyword evidence="3" id="KW-0902">Two-component regulatory system</keyword>
<dbReference type="Pfam" id="PF00072">
    <property type="entry name" value="Response_reg"/>
    <property type="match status" value="1"/>
</dbReference>
<dbReference type="GO" id="GO:0000976">
    <property type="term" value="F:transcription cis-regulatory region binding"/>
    <property type="evidence" value="ECO:0007669"/>
    <property type="project" value="TreeGrafter"/>
</dbReference>
<dbReference type="GO" id="GO:0046677">
    <property type="term" value="P:response to antibiotic"/>
    <property type="evidence" value="ECO:0007669"/>
    <property type="project" value="UniProtKB-KW"/>
</dbReference>
<keyword evidence="2 9" id="KW-0597">Phosphoprotein</keyword>
<dbReference type="CDD" id="cd00383">
    <property type="entry name" value="trans_reg_C"/>
    <property type="match status" value="1"/>
</dbReference>
<dbReference type="FunFam" id="1.10.10.10:FF:000005">
    <property type="entry name" value="Two-component system response regulator"/>
    <property type="match status" value="1"/>
</dbReference>
<keyword evidence="4" id="KW-0805">Transcription regulation</keyword>
<dbReference type="PROSITE" id="PS50110">
    <property type="entry name" value="RESPONSE_REGULATORY"/>
    <property type="match status" value="1"/>
</dbReference>
<dbReference type="SMART" id="SM00448">
    <property type="entry name" value="REC"/>
    <property type="match status" value="1"/>
</dbReference>
<keyword evidence="8" id="KW-0961">Cell wall biogenesis/degradation</keyword>
<evidence type="ECO:0000313" key="14">
    <source>
        <dbReference type="Proteomes" id="UP000288388"/>
    </source>
</evidence>
<dbReference type="Proteomes" id="UP000288388">
    <property type="component" value="Unassembled WGS sequence"/>
</dbReference>
<feature type="domain" description="Response regulatory" evidence="11">
    <location>
        <begin position="5"/>
        <end position="120"/>
    </location>
</feature>
<dbReference type="PROSITE" id="PS51755">
    <property type="entry name" value="OMPR_PHOB"/>
    <property type="match status" value="1"/>
</dbReference>
<gene>
    <name evidence="13" type="ORF">EK398_22385</name>
</gene>
<evidence type="ECO:0000256" key="7">
    <source>
        <dbReference type="ARBA" id="ARBA00023251"/>
    </source>
</evidence>
<evidence type="ECO:0000256" key="1">
    <source>
        <dbReference type="ARBA" id="ARBA00022491"/>
    </source>
</evidence>
<comment type="caution">
    <text evidence="13">The sequence shown here is derived from an EMBL/GenBank/DDBJ whole genome shotgun (WGS) entry which is preliminary data.</text>
</comment>
<keyword evidence="5 10" id="KW-0238">DNA-binding</keyword>
<reference evidence="13 14" key="1">
    <citation type="submission" date="2018-12" db="EMBL/GenBank/DDBJ databases">
        <title>A novel vanA-carrying plasmid in a clinical isolate of Enterococcus avium.</title>
        <authorList>
            <person name="Bernasconi O.J."/>
            <person name="Luzzaro F."/>
            <person name="Endimiani A."/>
        </authorList>
    </citation>
    <scope>NUCLEOTIDE SEQUENCE [LARGE SCALE GENOMIC DNA]</scope>
    <source>
        <strain evidence="13 14">LC0559/18</strain>
    </source>
</reference>
<dbReference type="SUPFAM" id="SSF52172">
    <property type="entry name" value="CheY-like"/>
    <property type="match status" value="1"/>
</dbReference>
<dbReference type="Gene3D" id="6.10.250.690">
    <property type="match status" value="1"/>
</dbReference>
<evidence type="ECO:0000313" key="13">
    <source>
        <dbReference type="EMBL" id="RVU93183.1"/>
    </source>
</evidence>
<evidence type="ECO:0000259" key="11">
    <source>
        <dbReference type="PROSITE" id="PS50110"/>
    </source>
</evidence>
<dbReference type="Pfam" id="PF00486">
    <property type="entry name" value="Trans_reg_C"/>
    <property type="match status" value="1"/>
</dbReference>
<keyword evidence="7" id="KW-0046">Antibiotic resistance</keyword>
<dbReference type="RefSeq" id="WP_127979834.1">
    <property type="nucleotide sequence ID" value="NZ_JBPFMR010000098.1"/>
</dbReference>
<dbReference type="InterPro" id="IPR001867">
    <property type="entry name" value="OmpR/PhoB-type_DNA-bd"/>
</dbReference>
<dbReference type="InterPro" id="IPR011006">
    <property type="entry name" value="CheY-like_superfamily"/>
</dbReference>
<dbReference type="GO" id="GO:0005829">
    <property type="term" value="C:cytosol"/>
    <property type="evidence" value="ECO:0007669"/>
    <property type="project" value="TreeGrafter"/>
</dbReference>
<evidence type="ECO:0000259" key="12">
    <source>
        <dbReference type="PROSITE" id="PS51755"/>
    </source>
</evidence>
<dbReference type="AlphaFoldDB" id="A0A437UHT1"/>
<dbReference type="InterPro" id="IPR036388">
    <property type="entry name" value="WH-like_DNA-bd_sf"/>
</dbReference>
<dbReference type="InterPro" id="IPR016032">
    <property type="entry name" value="Sig_transdc_resp-reg_C-effctor"/>
</dbReference>
<sequence length="235" mass="27392">MKKSVILIVEDEESLVSFIAEELKYENYEVLIAADGQEALTLFDANEERVNLLLLDWMLPKVDGLTVARKIRRRSQVPILMMTARDQVVDKVSGLDAGVDDYLTKPFDIEELLARIRVILRREERIQSLQNEPIINQYQDLTMDVVKRTVTRDGQTIMLTQKEFDLLYELMKKPEEVFTRDELLNEVWGYDYIGQTNTVDVFVRALRNKLDDDQHPRLIQTVRGVGYVLRADDEK</sequence>